<reference evidence="2 3" key="1">
    <citation type="submission" date="2014-11" db="EMBL/GenBank/DDBJ databases">
        <title>Genome sequence and analysis of novel Kurthia sp.</title>
        <authorList>
            <person name="Lawson J.N."/>
            <person name="Gonzalez J.E."/>
            <person name="Rinauldi L."/>
            <person name="Xuan Z."/>
            <person name="Firman A."/>
            <person name="Shaddox L."/>
            <person name="Trudeau A."/>
            <person name="Shah S."/>
            <person name="Reiman D."/>
        </authorList>
    </citation>
    <scope>NUCLEOTIDE SEQUENCE [LARGE SCALE GENOMIC DNA]</scope>
    <source>
        <strain evidence="2 3">3B1D</strain>
    </source>
</reference>
<name>A0A433RWP8_9BACL</name>
<gene>
    <name evidence="2" type="ORF">QI30_04620</name>
</gene>
<dbReference type="AlphaFoldDB" id="A0A433RWP8"/>
<comment type="caution">
    <text evidence="2">The sequence shown here is derived from an EMBL/GenBank/DDBJ whole genome shotgun (WGS) entry which is preliminary data.</text>
</comment>
<dbReference type="EMBL" id="JTFC01000015">
    <property type="protein sequence ID" value="RUS57679.1"/>
    <property type="molecule type" value="Genomic_DNA"/>
</dbReference>
<evidence type="ECO:0000313" key="2">
    <source>
        <dbReference type="EMBL" id="RUS57679.1"/>
    </source>
</evidence>
<sequence>MKKILLASALILTISTSISTIHAEAQTKTYYKTKLASASGKKYDMTLRSSNAKKIIADDLLISPNVNVGDVLYNGTFNFYINGKKTALKTNEQYNKTGKNFYKIATKKGTPTFFATTETIANNVTDVTLYYMYKGKPVKLKNGFFTTLKPKYVKKNVIKIANYDNNNWLGYDIHYLKINLKTADYKIIKSKRIHGFEIDW</sequence>
<dbReference type="OrthoDB" id="2868776at2"/>
<feature type="signal peptide" evidence="1">
    <location>
        <begin position="1"/>
        <end position="23"/>
    </location>
</feature>
<protein>
    <submittedName>
        <fullName evidence="2">Uncharacterized protein</fullName>
    </submittedName>
</protein>
<feature type="chain" id="PRO_5039268035" evidence="1">
    <location>
        <begin position="24"/>
        <end position="200"/>
    </location>
</feature>
<dbReference type="Proteomes" id="UP000288623">
    <property type="component" value="Unassembled WGS sequence"/>
</dbReference>
<evidence type="ECO:0000256" key="1">
    <source>
        <dbReference type="SAM" id="SignalP"/>
    </source>
</evidence>
<organism evidence="2 3">
    <name type="scientific">Candidatus Kurthia intestinigallinarum</name>
    <dbReference type="NCBI Taxonomy" id="1562256"/>
    <lineage>
        <taxon>Bacteria</taxon>
        <taxon>Bacillati</taxon>
        <taxon>Bacillota</taxon>
        <taxon>Bacilli</taxon>
        <taxon>Bacillales</taxon>
        <taxon>Caryophanaceae</taxon>
        <taxon>Kurthia</taxon>
    </lineage>
</organism>
<keyword evidence="1" id="KW-0732">Signal</keyword>
<accession>A0A433RWP8</accession>
<keyword evidence="3" id="KW-1185">Reference proteome</keyword>
<proteinExistence type="predicted"/>
<evidence type="ECO:0000313" key="3">
    <source>
        <dbReference type="Proteomes" id="UP000288623"/>
    </source>
</evidence>
<dbReference type="RefSeq" id="WP_126989786.1">
    <property type="nucleotide sequence ID" value="NZ_JTFC01000015.1"/>
</dbReference>